<evidence type="ECO:0000313" key="5">
    <source>
        <dbReference type="EMBL" id="OCQ21020.1"/>
    </source>
</evidence>
<evidence type="ECO:0000259" key="4">
    <source>
        <dbReference type="Pfam" id="PF25967"/>
    </source>
</evidence>
<dbReference type="AlphaFoldDB" id="A0A1C0TQD4"/>
<dbReference type="OrthoDB" id="5752864at2"/>
<feature type="coiled-coil region" evidence="3">
    <location>
        <begin position="153"/>
        <end position="217"/>
    </location>
</feature>
<dbReference type="Pfam" id="PF25967">
    <property type="entry name" value="RND-MFP_C"/>
    <property type="match status" value="1"/>
</dbReference>
<evidence type="ECO:0000256" key="1">
    <source>
        <dbReference type="ARBA" id="ARBA00004196"/>
    </source>
</evidence>
<dbReference type="GO" id="GO:0030313">
    <property type="term" value="C:cell envelope"/>
    <property type="evidence" value="ECO:0007669"/>
    <property type="project" value="UniProtKB-SubCell"/>
</dbReference>
<evidence type="ECO:0000313" key="6">
    <source>
        <dbReference type="Proteomes" id="UP000093366"/>
    </source>
</evidence>
<dbReference type="PANTHER" id="PTHR32347">
    <property type="entry name" value="EFFLUX SYSTEM COMPONENT YKNX-RELATED"/>
    <property type="match status" value="1"/>
</dbReference>
<dbReference type="Gene3D" id="2.40.420.20">
    <property type="match status" value="1"/>
</dbReference>
<reference evidence="6" key="1">
    <citation type="submission" date="2016-07" db="EMBL/GenBank/DDBJ databases">
        <authorList>
            <person name="Florea S."/>
            <person name="Webb J.S."/>
            <person name="Jaromczyk J."/>
            <person name="Schardl C.L."/>
        </authorList>
    </citation>
    <scope>NUCLEOTIDE SEQUENCE [LARGE SCALE GENOMIC DNA]</scope>
    <source>
        <strain evidence="6">IPB1</strain>
    </source>
</reference>
<dbReference type="InterPro" id="IPR050465">
    <property type="entry name" value="UPF0194_transport"/>
</dbReference>
<name>A0A1C0TQD4_9GAMM</name>
<proteinExistence type="predicted"/>
<dbReference type="Gene3D" id="1.10.287.470">
    <property type="entry name" value="Helix hairpin bin"/>
    <property type="match status" value="1"/>
</dbReference>
<evidence type="ECO:0000256" key="2">
    <source>
        <dbReference type="ARBA" id="ARBA00023054"/>
    </source>
</evidence>
<keyword evidence="2 3" id="KW-0175">Coiled coil</keyword>
<dbReference type="InterPro" id="IPR058627">
    <property type="entry name" value="MdtA-like_C"/>
</dbReference>
<sequence length="428" mass="48203">MDRKITKKKWTGKRQFMLVSSVALLSLVTYSMLSQSKGGSSIEVDPSRLDIAQVTSEQFSEFAPVSGVVLAEDTVFLDLEEGGIVEDIFIESGQKVKKGELILSFSNSTIQKQTIDSEARVLENFDRLRNTKIAITEKKLLLKDKLLDLDYEIKEQKRELNTFISLNKSYEKQVSRIDVESSQDKLDYLIGKRELLLERIERENQLREQQNDQVDKSIMRVKQSLKVLSQISDSLNVRAPIDGFLSSMSAEKGQSFQRGARIGQIDKLGKFVVRADVDQYFISKVSSDLTGAFDFDGSSYDLRVTKIYPEVKNNVFQIDLEFVGDVADGIKRGQSLQIDLNLSKTSVTNVIPKGGFYQHTGGRWLYVIKDNGKRAEKVSIQPGKQNPKSLEVVKGLKQGDWVITSSYEQFNGADEIVFSEALNTIFSG</sequence>
<comment type="subcellular location">
    <subcellularLocation>
        <location evidence="1">Cell envelope</location>
    </subcellularLocation>
</comment>
<accession>A0A1C0TQD4</accession>
<organism evidence="5 6">
    <name type="scientific">Pseudoalteromonas luteoviolacea</name>
    <dbReference type="NCBI Taxonomy" id="43657"/>
    <lineage>
        <taxon>Bacteria</taxon>
        <taxon>Pseudomonadati</taxon>
        <taxon>Pseudomonadota</taxon>
        <taxon>Gammaproteobacteria</taxon>
        <taxon>Alteromonadales</taxon>
        <taxon>Pseudoalteromonadaceae</taxon>
        <taxon>Pseudoalteromonas</taxon>
    </lineage>
</organism>
<gene>
    <name evidence="5" type="ORF">A7985_14650</name>
</gene>
<dbReference type="Proteomes" id="UP000093366">
    <property type="component" value="Unassembled WGS sequence"/>
</dbReference>
<protein>
    <recommendedName>
        <fullName evidence="4">Multidrug resistance protein MdtA-like C-terminal permuted SH3 domain-containing protein</fullName>
    </recommendedName>
</protein>
<dbReference type="EMBL" id="MAUJ01000004">
    <property type="protein sequence ID" value="OCQ21020.1"/>
    <property type="molecule type" value="Genomic_DNA"/>
</dbReference>
<dbReference type="Gene3D" id="2.40.30.170">
    <property type="match status" value="1"/>
</dbReference>
<feature type="domain" description="Multidrug resistance protein MdtA-like C-terminal permuted SH3" evidence="4">
    <location>
        <begin position="350"/>
        <end position="406"/>
    </location>
</feature>
<dbReference type="Gene3D" id="2.40.50.100">
    <property type="match status" value="1"/>
</dbReference>
<evidence type="ECO:0000256" key="3">
    <source>
        <dbReference type="SAM" id="Coils"/>
    </source>
</evidence>
<comment type="caution">
    <text evidence="5">The sequence shown here is derived from an EMBL/GenBank/DDBJ whole genome shotgun (WGS) entry which is preliminary data.</text>
</comment>
<dbReference type="RefSeq" id="WP_065791202.1">
    <property type="nucleotide sequence ID" value="NZ_MAUJ01000004.1"/>
</dbReference>
<dbReference type="PANTHER" id="PTHR32347:SF23">
    <property type="entry name" value="BLL5650 PROTEIN"/>
    <property type="match status" value="1"/>
</dbReference>